<reference evidence="2 3" key="1">
    <citation type="journal article" date="2019" name="Int. J. Syst. Evol. Microbiol.">
        <title>The Global Catalogue of Microorganisms (GCM) 10K type strain sequencing project: providing services to taxonomists for standard genome sequencing and annotation.</title>
        <authorList>
            <consortium name="The Broad Institute Genomics Platform"/>
            <consortium name="The Broad Institute Genome Sequencing Center for Infectious Disease"/>
            <person name="Wu L."/>
            <person name="Ma J."/>
        </authorList>
    </citation>
    <scope>NUCLEOTIDE SEQUENCE [LARGE SCALE GENOMIC DNA]</scope>
    <source>
        <strain evidence="2 3">JCM 17504</strain>
    </source>
</reference>
<keyword evidence="1" id="KW-0472">Membrane</keyword>
<dbReference type="Proteomes" id="UP001501729">
    <property type="component" value="Unassembled WGS sequence"/>
</dbReference>
<sequence>MAETEADADSDPIFDRETLLDISVNLVPMFILLFFIVLFAVWTPWEGQPLIFAMSHLLTIIPFVLLGLLTWIAAHYVR</sequence>
<dbReference type="InterPro" id="IPR046506">
    <property type="entry name" value="DUF6684"/>
</dbReference>
<keyword evidence="1" id="KW-0812">Transmembrane</keyword>
<keyword evidence="1" id="KW-1133">Transmembrane helix</keyword>
<organism evidence="2 3">
    <name type="scientific">Haladaptatus pallidirubidus</name>
    <dbReference type="NCBI Taxonomy" id="1008152"/>
    <lineage>
        <taxon>Archaea</taxon>
        <taxon>Methanobacteriati</taxon>
        <taxon>Methanobacteriota</taxon>
        <taxon>Stenosarchaea group</taxon>
        <taxon>Halobacteria</taxon>
        <taxon>Halobacteriales</taxon>
        <taxon>Haladaptataceae</taxon>
        <taxon>Haladaptatus</taxon>
    </lineage>
</organism>
<feature type="transmembrane region" description="Helical" evidence="1">
    <location>
        <begin position="51"/>
        <end position="74"/>
    </location>
</feature>
<protein>
    <recommendedName>
        <fullName evidence="4">Cox cluster protein</fullName>
    </recommendedName>
</protein>
<evidence type="ECO:0000313" key="2">
    <source>
        <dbReference type="EMBL" id="GAA5054947.1"/>
    </source>
</evidence>
<dbReference type="GeneID" id="68613374"/>
<dbReference type="Pfam" id="PF20389">
    <property type="entry name" value="DUF6684"/>
    <property type="match status" value="1"/>
</dbReference>
<evidence type="ECO:0000313" key="3">
    <source>
        <dbReference type="Proteomes" id="UP001501729"/>
    </source>
</evidence>
<evidence type="ECO:0000256" key="1">
    <source>
        <dbReference type="SAM" id="Phobius"/>
    </source>
</evidence>
<dbReference type="EMBL" id="BAABKX010000014">
    <property type="protein sequence ID" value="GAA5054947.1"/>
    <property type="molecule type" value="Genomic_DNA"/>
</dbReference>
<comment type="caution">
    <text evidence="2">The sequence shown here is derived from an EMBL/GenBank/DDBJ whole genome shotgun (WGS) entry which is preliminary data.</text>
</comment>
<evidence type="ECO:0008006" key="4">
    <source>
        <dbReference type="Google" id="ProtNLM"/>
    </source>
</evidence>
<gene>
    <name evidence="2" type="ORF">GCM10025751_34120</name>
</gene>
<keyword evidence="3" id="KW-1185">Reference proteome</keyword>
<accession>A0AAV3UKB2</accession>
<proteinExistence type="predicted"/>
<dbReference type="AlphaFoldDB" id="A0AAV3UKB2"/>
<feature type="transmembrane region" description="Helical" evidence="1">
    <location>
        <begin position="26"/>
        <end position="45"/>
    </location>
</feature>
<name>A0AAV3UKB2_9EURY</name>
<dbReference type="RefSeq" id="WP_227773191.1">
    <property type="nucleotide sequence ID" value="NZ_BAABKX010000014.1"/>
</dbReference>